<proteinExistence type="predicted"/>
<dbReference type="InterPro" id="IPR003675">
    <property type="entry name" value="Rce1/LyrA-like_dom"/>
</dbReference>
<evidence type="ECO:0000259" key="2">
    <source>
        <dbReference type="Pfam" id="PF02517"/>
    </source>
</evidence>
<feature type="transmembrane region" description="Helical" evidence="1">
    <location>
        <begin position="160"/>
        <end position="184"/>
    </location>
</feature>
<gene>
    <name evidence="3" type="ORF">SDC9_108953</name>
</gene>
<accession>A0A645B9K9</accession>
<dbReference type="GO" id="GO:0080120">
    <property type="term" value="P:CAAX-box protein maturation"/>
    <property type="evidence" value="ECO:0007669"/>
    <property type="project" value="UniProtKB-ARBA"/>
</dbReference>
<comment type="caution">
    <text evidence="3">The sequence shown here is derived from an EMBL/GenBank/DDBJ whole genome shotgun (WGS) entry which is preliminary data.</text>
</comment>
<keyword evidence="1" id="KW-0812">Transmembrane</keyword>
<dbReference type="EMBL" id="VSSQ01018680">
    <property type="protein sequence ID" value="MPM62087.1"/>
    <property type="molecule type" value="Genomic_DNA"/>
</dbReference>
<dbReference type="Pfam" id="PF02517">
    <property type="entry name" value="Rce1-like"/>
    <property type="match status" value="1"/>
</dbReference>
<feature type="transmembrane region" description="Helical" evidence="1">
    <location>
        <begin position="69"/>
        <end position="90"/>
    </location>
</feature>
<evidence type="ECO:0000256" key="1">
    <source>
        <dbReference type="SAM" id="Phobius"/>
    </source>
</evidence>
<evidence type="ECO:0000313" key="3">
    <source>
        <dbReference type="EMBL" id="MPM62087.1"/>
    </source>
</evidence>
<dbReference type="GO" id="GO:0004175">
    <property type="term" value="F:endopeptidase activity"/>
    <property type="evidence" value="ECO:0007669"/>
    <property type="project" value="UniProtKB-ARBA"/>
</dbReference>
<protein>
    <recommendedName>
        <fullName evidence="2">CAAX prenyl protease 2/Lysostaphin resistance protein A-like domain-containing protein</fullName>
    </recommendedName>
</protein>
<feature type="transmembrane region" description="Helical" evidence="1">
    <location>
        <begin position="242"/>
        <end position="262"/>
    </location>
</feature>
<keyword evidence="1" id="KW-1133">Transmembrane helix</keyword>
<organism evidence="3">
    <name type="scientific">bioreactor metagenome</name>
    <dbReference type="NCBI Taxonomy" id="1076179"/>
    <lineage>
        <taxon>unclassified sequences</taxon>
        <taxon>metagenomes</taxon>
        <taxon>ecological metagenomes</taxon>
    </lineage>
</organism>
<dbReference type="AlphaFoldDB" id="A0A645B9K9"/>
<name>A0A645B9K9_9ZZZZ</name>
<feature type="transmembrane region" description="Helical" evidence="1">
    <location>
        <begin position="110"/>
        <end position="127"/>
    </location>
</feature>
<feature type="domain" description="CAAX prenyl protease 2/Lysostaphin resistance protein A-like" evidence="2">
    <location>
        <begin position="193"/>
        <end position="284"/>
    </location>
</feature>
<keyword evidence="1" id="KW-0472">Membrane</keyword>
<sequence>MEKTSSHYSSSLTLAWVLTLLTTILPEVLLKEVLKMPVPDWLLGVKIANLVIVLLLGFWFSVFRPLQKYSLVLTALLLLEYGSALLRNTLWWKMFFAGNGFVASMTSQQILRVLSALLMVGLLVLLFKKFSAFFVVKGDPKATAAPIPLIMTRSTTWIKLGWILTLCISGGTGVFLVIGAGSSLPQLQKMLPFAPFILLFALTNSFAEEVSYRANLLATLTPDFDREDALLMSAAMFGMQHYYGVPYGLVGVIMAGILGWLLGKSMLETKGIAWAWGIHFCQDVLIFTFMAVGSIVAGG</sequence>
<reference evidence="3" key="1">
    <citation type="submission" date="2019-08" db="EMBL/GenBank/DDBJ databases">
        <authorList>
            <person name="Kucharzyk K."/>
            <person name="Murdoch R.W."/>
            <person name="Higgins S."/>
            <person name="Loffler F."/>
        </authorList>
    </citation>
    <scope>NUCLEOTIDE SEQUENCE</scope>
</reference>
<feature type="transmembrane region" description="Helical" evidence="1">
    <location>
        <begin position="42"/>
        <end position="62"/>
    </location>
</feature>
<feature type="transmembrane region" description="Helical" evidence="1">
    <location>
        <begin position="274"/>
        <end position="297"/>
    </location>
</feature>